<dbReference type="GO" id="GO:0043565">
    <property type="term" value="F:sequence-specific DNA binding"/>
    <property type="evidence" value="ECO:0007669"/>
    <property type="project" value="InterPro"/>
</dbReference>
<dbReference type="EMBL" id="NOXX01000111">
    <property type="protein sequence ID" value="OYQ49014.1"/>
    <property type="molecule type" value="Genomic_DNA"/>
</dbReference>
<feature type="transmembrane region" description="Helical" evidence="2">
    <location>
        <begin position="67"/>
        <end position="88"/>
    </location>
</feature>
<protein>
    <recommendedName>
        <fullName evidence="3">HTH araC/xylS-type domain-containing protein</fullName>
    </recommendedName>
</protein>
<dbReference type="InterPro" id="IPR018060">
    <property type="entry name" value="HTH_AraC"/>
</dbReference>
<evidence type="ECO:0000259" key="3">
    <source>
        <dbReference type="PROSITE" id="PS01124"/>
    </source>
</evidence>
<sequence>MLHVNFYFFIGPLFYMYTKSVLGILRKEDYFLFVPGVFEFFFQLYFYADPNFYFEFVLGKYKSWNLFTYDVVLNLFTVFFSVKAILLIKKYRNDIVNIYTVEVRKSLRWISTAGVVLIIQFGLIAFMLFFLKENGLEQILNYIAVPIAGITVYWISFYGLTQKNLNLSLIFDQDDEKRKSNENVKQISKDKDSDIVEVKPATILKYEEIVDFFNKTKVYKDKDLSIYKIANLMQISYKDVSFSINAVGKKNFNQFVNEFRVNEAIRLLDNEKIELYNLSGIAEEVGFNCKLPIKSNCLKVEK</sequence>
<feature type="domain" description="HTH araC/xylS-type" evidence="3">
    <location>
        <begin position="207"/>
        <end position="288"/>
    </location>
</feature>
<feature type="transmembrane region" description="Helical" evidence="2">
    <location>
        <begin position="142"/>
        <end position="160"/>
    </location>
</feature>
<dbReference type="Gene3D" id="1.10.10.60">
    <property type="entry name" value="Homeodomain-like"/>
    <property type="match status" value="1"/>
</dbReference>
<feature type="transmembrane region" description="Helical" evidence="2">
    <location>
        <begin position="30"/>
        <end position="47"/>
    </location>
</feature>
<feature type="transmembrane region" description="Helical" evidence="2">
    <location>
        <begin position="109"/>
        <end position="130"/>
    </location>
</feature>
<feature type="non-terminal residue" evidence="4">
    <location>
        <position position="302"/>
    </location>
</feature>
<proteinExistence type="predicted"/>
<dbReference type="PROSITE" id="PS01124">
    <property type="entry name" value="HTH_ARAC_FAMILY_2"/>
    <property type="match status" value="1"/>
</dbReference>
<dbReference type="GO" id="GO:0003700">
    <property type="term" value="F:DNA-binding transcription factor activity"/>
    <property type="evidence" value="ECO:0007669"/>
    <property type="project" value="InterPro"/>
</dbReference>
<keyword evidence="2" id="KW-0472">Membrane</keyword>
<keyword evidence="2" id="KW-0812">Transmembrane</keyword>
<evidence type="ECO:0000313" key="4">
    <source>
        <dbReference type="EMBL" id="OYQ49014.1"/>
    </source>
</evidence>
<accession>A0A256A7A9</accession>
<evidence type="ECO:0000313" key="5">
    <source>
        <dbReference type="Proteomes" id="UP000216035"/>
    </source>
</evidence>
<comment type="caution">
    <text evidence="4">The sequence shown here is derived from an EMBL/GenBank/DDBJ whole genome shotgun (WGS) entry which is preliminary data.</text>
</comment>
<gene>
    <name evidence="4" type="ORF">CHX27_01820</name>
</gene>
<dbReference type="PANTHER" id="PTHR43280">
    <property type="entry name" value="ARAC-FAMILY TRANSCRIPTIONAL REGULATOR"/>
    <property type="match status" value="1"/>
</dbReference>
<reference evidence="4 5" key="1">
    <citation type="submission" date="2017-07" db="EMBL/GenBank/DDBJ databases">
        <title>Flavobacterium cyanobacteriorum sp. nov., isolated from cyanobacterial aggregates in a eutrophic lake.</title>
        <authorList>
            <person name="Cai H."/>
        </authorList>
    </citation>
    <scope>NUCLEOTIDE SEQUENCE [LARGE SCALE GENOMIC DNA]</scope>
    <source>
        <strain evidence="4 5">TH167</strain>
    </source>
</reference>
<feature type="transmembrane region" description="Helical" evidence="2">
    <location>
        <begin position="6"/>
        <end position="25"/>
    </location>
</feature>
<keyword evidence="5" id="KW-1185">Reference proteome</keyword>
<evidence type="ECO:0000256" key="1">
    <source>
        <dbReference type="ARBA" id="ARBA00023125"/>
    </source>
</evidence>
<name>A0A256A7A9_9FLAO</name>
<dbReference type="AlphaFoldDB" id="A0A256A7A9"/>
<evidence type="ECO:0000256" key="2">
    <source>
        <dbReference type="SAM" id="Phobius"/>
    </source>
</evidence>
<organism evidence="4 5">
    <name type="scientific">Flavobacterium aurantiibacter</name>
    <dbReference type="NCBI Taxonomy" id="2023067"/>
    <lineage>
        <taxon>Bacteria</taxon>
        <taxon>Pseudomonadati</taxon>
        <taxon>Bacteroidota</taxon>
        <taxon>Flavobacteriia</taxon>
        <taxon>Flavobacteriales</taxon>
        <taxon>Flavobacteriaceae</taxon>
        <taxon>Flavobacterium</taxon>
    </lineage>
</organism>
<dbReference type="Proteomes" id="UP000216035">
    <property type="component" value="Unassembled WGS sequence"/>
</dbReference>
<dbReference type="PANTHER" id="PTHR43280:SF2">
    <property type="entry name" value="HTH-TYPE TRANSCRIPTIONAL REGULATOR EXSA"/>
    <property type="match status" value="1"/>
</dbReference>
<keyword evidence="2" id="KW-1133">Transmembrane helix</keyword>
<keyword evidence="1" id="KW-0238">DNA-binding</keyword>